<evidence type="ECO:0000313" key="3">
    <source>
        <dbReference type="Proteomes" id="UP000447434"/>
    </source>
</evidence>
<dbReference type="Proteomes" id="UP000447434">
    <property type="component" value="Chromosome 16"/>
</dbReference>
<evidence type="ECO:0000256" key="1">
    <source>
        <dbReference type="SAM" id="MobiDB-lite"/>
    </source>
</evidence>
<proteinExistence type="predicted"/>
<feature type="compositionally biased region" description="Polar residues" evidence="1">
    <location>
        <begin position="25"/>
        <end position="38"/>
    </location>
</feature>
<sequence length="82" mass="8654">MVKETKCSSLARNELQSLKDPIINGTGNASAETTQQQKAASNGVVKALVQPMATSMGKTPTSLVANNVPENGEIKLKVEKDI</sequence>
<reference evidence="3" key="1">
    <citation type="journal article" date="2020" name="Nat. Commun.">
        <title>Genome sequence of the cluster root forming white lupin.</title>
        <authorList>
            <person name="Hufnagel B."/>
            <person name="Marques A."/>
            <person name="Soriano A."/>
            <person name="Marques L."/>
            <person name="Divol F."/>
            <person name="Doumas P."/>
            <person name="Sallet E."/>
            <person name="Mancinotti D."/>
            <person name="Carrere S."/>
            <person name="Marande W."/>
            <person name="Arribat S."/>
            <person name="Keller J."/>
            <person name="Huneau C."/>
            <person name="Blein T."/>
            <person name="Aime D."/>
            <person name="Laguerre M."/>
            <person name="Taylor J."/>
            <person name="Schubert V."/>
            <person name="Nelson M."/>
            <person name="Geu-Flores F."/>
            <person name="Crespi M."/>
            <person name="Gallardo-Guerrero K."/>
            <person name="Delaux P.-M."/>
            <person name="Salse J."/>
            <person name="Berges H."/>
            <person name="Guyot R."/>
            <person name="Gouzy J."/>
            <person name="Peret B."/>
        </authorList>
    </citation>
    <scope>NUCLEOTIDE SEQUENCE [LARGE SCALE GENOMIC DNA]</scope>
    <source>
        <strain evidence="3">cv. Amiga</strain>
    </source>
</reference>
<protein>
    <submittedName>
        <fullName evidence="2">Uncharacterized protein</fullName>
    </submittedName>
</protein>
<feature type="region of interest" description="Disordered" evidence="1">
    <location>
        <begin position="18"/>
        <end position="38"/>
    </location>
</feature>
<accession>A0A6A4PCF9</accession>
<gene>
    <name evidence="2" type="ORF">Lalb_Chr16g0388111</name>
</gene>
<organism evidence="2 3">
    <name type="scientific">Lupinus albus</name>
    <name type="common">White lupine</name>
    <name type="synonym">Lupinus termis</name>
    <dbReference type="NCBI Taxonomy" id="3870"/>
    <lineage>
        <taxon>Eukaryota</taxon>
        <taxon>Viridiplantae</taxon>
        <taxon>Streptophyta</taxon>
        <taxon>Embryophyta</taxon>
        <taxon>Tracheophyta</taxon>
        <taxon>Spermatophyta</taxon>
        <taxon>Magnoliopsida</taxon>
        <taxon>eudicotyledons</taxon>
        <taxon>Gunneridae</taxon>
        <taxon>Pentapetalae</taxon>
        <taxon>rosids</taxon>
        <taxon>fabids</taxon>
        <taxon>Fabales</taxon>
        <taxon>Fabaceae</taxon>
        <taxon>Papilionoideae</taxon>
        <taxon>50 kb inversion clade</taxon>
        <taxon>genistoids sensu lato</taxon>
        <taxon>core genistoids</taxon>
        <taxon>Genisteae</taxon>
        <taxon>Lupinus</taxon>
    </lineage>
</organism>
<evidence type="ECO:0000313" key="2">
    <source>
        <dbReference type="EMBL" id="KAE9597588.1"/>
    </source>
</evidence>
<keyword evidence="3" id="KW-1185">Reference proteome</keyword>
<dbReference type="EMBL" id="WOCE01000016">
    <property type="protein sequence ID" value="KAE9597588.1"/>
    <property type="molecule type" value="Genomic_DNA"/>
</dbReference>
<name>A0A6A4PCF9_LUPAL</name>
<dbReference type="AlphaFoldDB" id="A0A6A4PCF9"/>
<comment type="caution">
    <text evidence="2">The sequence shown here is derived from an EMBL/GenBank/DDBJ whole genome shotgun (WGS) entry which is preliminary data.</text>
</comment>